<evidence type="ECO:0000313" key="4">
    <source>
        <dbReference type="EMBL" id="MBB3898275.1"/>
    </source>
</evidence>
<evidence type="ECO:0000256" key="3">
    <source>
        <dbReference type="SAM" id="SignalP"/>
    </source>
</evidence>
<keyword evidence="1" id="KW-0175">Coiled coil</keyword>
<keyword evidence="5" id="KW-1185">Reference proteome</keyword>
<dbReference type="Gene3D" id="1.25.40.10">
    <property type="entry name" value="Tetratricopeptide repeat domain"/>
    <property type="match status" value="1"/>
</dbReference>
<name>A0A840ADW3_9PROT</name>
<keyword evidence="3" id="KW-0732">Signal</keyword>
<dbReference type="InterPro" id="IPR011990">
    <property type="entry name" value="TPR-like_helical_dom_sf"/>
</dbReference>
<protein>
    <submittedName>
        <fullName evidence="4">TolA-binding protein</fullName>
    </submittedName>
</protein>
<dbReference type="AlphaFoldDB" id="A0A840ADW3"/>
<dbReference type="Pfam" id="PF13174">
    <property type="entry name" value="TPR_6"/>
    <property type="match status" value="1"/>
</dbReference>
<proteinExistence type="predicted"/>
<dbReference type="EMBL" id="JACIDJ010000002">
    <property type="protein sequence ID" value="MBB3898275.1"/>
    <property type="molecule type" value="Genomic_DNA"/>
</dbReference>
<dbReference type="Gene3D" id="1.20.5.1700">
    <property type="match status" value="1"/>
</dbReference>
<sequence length="276" mass="29590">MTMRVAATFILGLTLLAGPAAAQMESREGIALQNQILQLRQEMEQALRGRGAAPPMAGPSMAPPMTGSANDLVARLLDRVNVLEEEVRRLRGRTDVLENQNTRLREDLEKLQGDMEFRFSQQGAPAAAPPAAAPSRPAAPAAEPAARPPRTPERALQEGQTALARRDFPTAEAAAREVIASRAAPQQVAAQLLLAEALSGRRDHANAAIAYNEAYVRARTGPRAPEALLGLANSFAALNSRREACDTLNDLRSQFPNLRAPISEQAAAARQRAGCR</sequence>
<dbReference type="SUPFAM" id="SSF48452">
    <property type="entry name" value="TPR-like"/>
    <property type="match status" value="1"/>
</dbReference>
<feature type="coiled-coil region" evidence="1">
    <location>
        <begin position="73"/>
        <end position="114"/>
    </location>
</feature>
<dbReference type="InterPro" id="IPR019734">
    <property type="entry name" value="TPR_rpt"/>
</dbReference>
<dbReference type="Proteomes" id="UP000553193">
    <property type="component" value="Unassembled WGS sequence"/>
</dbReference>
<comment type="caution">
    <text evidence="4">The sequence shown here is derived from an EMBL/GenBank/DDBJ whole genome shotgun (WGS) entry which is preliminary data.</text>
</comment>
<dbReference type="RefSeq" id="WP_184383350.1">
    <property type="nucleotide sequence ID" value="NZ_JACIDJ010000002.1"/>
</dbReference>
<evidence type="ECO:0000256" key="2">
    <source>
        <dbReference type="SAM" id="MobiDB-lite"/>
    </source>
</evidence>
<reference evidence="4 5" key="1">
    <citation type="submission" date="2020-08" db="EMBL/GenBank/DDBJ databases">
        <title>Genomic Encyclopedia of Type Strains, Phase IV (KMG-IV): sequencing the most valuable type-strain genomes for metagenomic binning, comparative biology and taxonomic classification.</title>
        <authorList>
            <person name="Goeker M."/>
        </authorList>
    </citation>
    <scope>NUCLEOTIDE SEQUENCE [LARGE SCALE GENOMIC DNA]</scope>
    <source>
        <strain evidence="4 5">DSM 19979</strain>
    </source>
</reference>
<feature type="chain" id="PRO_5033021095" evidence="3">
    <location>
        <begin position="23"/>
        <end position="276"/>
    </location>
</feature>
<feature type="compositionally biased region" description="Low complexity" evidence="2">
    <location>
        <begin position="133"/>
        <end position="145"/>
    </location>
</feature>
<organism evidence="4 5">
    <name type="scientific">Roseococcus suduntuyensis</name>
    <dbReference type="NCBI Taxonomy" id="455361"/>
    <lineage>
        <taxon>Bacteria</taxon>
        <taxon>Pseudomonadati</taxon>
        <taxon>Pseudomonadota</taxon>
        <taxon>Alphaproteobacteria</taxon>
        <taxon>Acetobacterales</taxon>
        <taxon>Roseomonadaceae</taxon>
        <taxon>Roseococcus</taxon>
    </lineage>
</organism>
<feature type="region of interest" description="Disordered" evidence="2">
    <location>
        <begin position="121"/>
        <end position="161"/>
    </location>
</feature>
<evidence type="ECO:0000313" key="5">
    <source>
        <dbReference type="Proteomes" id="UP000553193"/>
    </source>
</evidence>
<gene>
    <name evidence="4" type="ORF">GGQ83_001712</name>
</gene>
<evidence type="ECO:0000256" key="1">
    <source>
        <dbReference type="SAM" id="Coils"/>
    </source>
</evidence>
<feature type="signal peptide" evidence="3">
    <location>
        <begin position="1"/>
        <end position="22"/>
    </location>
</feature>
<accession>A0A840ADW3</accession>